<dbReference type="Pfam" id="PF00657">
    <property type="entry name" value="Lipase_GDSL"/>
    <property type="match status" value="1"/>
</dbReference>
<name>A0ABD1QKJ3_9LAMI</name>
<dbReference type="InterPro" id="IPR036514">
    <property type="entry name" value="SGNH_hydro_sf"/>
</dbReference>
<dbReference type="InterPro" id="IPR050592">
    <property type="entry name" value="GDSL_lipolytic_enzyme"/>
</dbReference>
<dbReference type="SUPFAM" id="SSF52266">
    <property type="entry name" value="SGNH hydrolase"/>
    <property type="match status" value="1"/>
</dbReference>
<dbReference type="PANTHER" id="PTHR45642">
    <property type="entry name" value="GDSL ESTERASE/LIPASE EXL3"/>
    <property type="match status" value="1"/>
</dbReference>
<gene>
    <name evidence="2" type="ORF">Adt_37478</name>
</gene>
<evidence type="ECO:0000256" key="1">
    <source>
        <dbReference type="ARBA" id="ARBA00008668"/>
    </source>
</evidence>
<dbReference type="AlphaFoldDB" id="A0ABD1QKJ3"/>
<reference evidence="3" key="1">
    <citation type="submission" date="2024-07" db="EMBL/GenBank/DDBJ databases">
        <title>Two chromosome-level genome assemblies of Korean endemic species Abeliophyllum distichum and Forsythia ovata (Oleaceae).</title>
        <authorList>
            <person name="Jang H."/>
        </authorList>
    </citation>
    <scope>NUCLEOTIDE SEQUENCE [LARGE SCALE GENOMIC DNA]</scope>
</reference>
<sequence length="214" mass="24745">MRLKGYLGTNKAEEILTEALYWLYIISMGTNDFLENYYALPNRQLRYTIEEYQNFLTGIARNFITRIYKLGARKISLTGLSPMGCFPLERTTNLISGRECIQKYNKVAKDFNKKLQALVSTLNNELSGIHLVFSNPYDMFYEIIQNPESFGFENKAFACCGTGKFEMSYLCDEYNPFTLRDANKYLFWDSFHPSEKTNAILTAYAVTTNLSVFI</sequence>
<accession>A0ABD1QKJ3</accession>
<comment type="similarity">
    <text evidence="1">Belongs to the 'GDSL' lipolytic enzyme family.</text>
</comment>
<dbReference type="EMBL" id="JBFOLK010000011">
    <property type="protein sequence ID" value="KAL2476742.1"/>
    <property type="molecule type" value="Genomic_DNA"/>
</dbReference>
<protein>
    <submittedName>
        <fullName evidence="2">GDSL esterase/lipase</fullName>
    </submittedName>
</protein>
<evidence type="ECO:0000313" key="3">
    <source>
        <dbReference type="Proteomes" id="UP001604336"/>
    </source>
</evidence>
<keyword evidence="3" id="KW-1185">Reference proteome</keyword>
<dbReference type="Gene3D" id="3.40.50.1110">
    <property type="entry name" value="SGNH hydrolase"/>
    <property type="match status" value="1"/>
</dbReference>
<proteinExistence type="inferred from homology"/>
<dbReference type="Proteomes" id="UP001604336">
    <property type="component" value="Unassembled WGS sequence"/>
</dbReference>
<organism evidence="2 3">
    <name type="scientific">Abeliophyllum distichum</name>
    <dbReference type="NCBI Taxonomy" id="126358"/>
    <lineage>
        <taxon>Eukaryota</taxon>
        <taxon>Viridiplantae</taxon>
        <taxon>Streptophyta</taxon>
        <taxon>Embryophyta</taxon>
        <taxon>Tracheophyta</taxon>
        <taxon>Spermatophyta</taxon>
        <taxon>Magnoliopsida</taxon>
        <taxon>eudicotyledons</taxon>
        <taxon>Gunneridae</taxon>
        <taxon>Pentapetalae</taxon>
        <taxon>asterids</taxon>
        <taxon>lamiids</taxon>
        <taxon>Lamiales</taxon>
        <taxon>Oleaceae</taxon>
        <taxon>Forsythieae</taxon>
        <taxon>Abeliophyllum</taxon>
    </lineage>
</organism>
<dbReference type="PANTHER" id="PTHR45642:SF46">
    <property type="entry name" value="OS06G0636700 PROTEIN"/>
    <property type="match status" value="1"/>
</dbReference>
<comment type="caution">
    <text evidence="2">The sequence shown here is derived from an EMBL/GenBank/DDBJ whole genome shotgun (WGS) entry which is preliminary data.</text>
</comment>
<dbReference type="InterPro" id="IPR001087">
    <property type="entry name" value="GDSL"/>
</dbReference>
<evidence type="ECO:0000313" key="2">
    <source>
        <dbReference type="EMBL" id="KAL2476742.1"/>
    </source>
</evidence>